<feature type="compositionally biased region" description="Basic and acidic residues" evidence="1">
    <location>
        <begin position="474"/>
        <end position="489"/>
    </location>
</feature>
<feature type="region of interest" description="Disordered" evidence="1">
    <location>
        <begin position="245"/>
        <end position="322"/>
    </location>
</feature>
<evidence type="ECO:0000313" key="2">
    <source>
        <dbReference type="EMBL" id="GEC19832.1"/>
    </source>
</evidence>
<evidence type="ECO:0000256" key="1">
    <source>
        <dbReference type="SAM" id="MobiDB-lite"/>
    </source>
</evidence>
<reference evidence="2 3" key="1">
    <citation type="submission" date="2019-06" db="EMBL/GenBank/DDBJ databases">
        <title>Whole genome shotgun sequence of Pseudonocardia hydrocarbonoxydans NBRC 14498.</title>
        <authorList>
            <person name="Hosoyama A."/>
            <person name="Uohara A."/>
            <person name="Ohji S."/>
            <person name="Ichikawa N."/>
        </authorList>
    </citation>
    <scope>NUCLEOTIDE SEQUENCE [LARGE SCALE GENOMIC DNA]</scope>
    <source>
        <strain evidence="2 3">NBRC 14498</strain>
    </source>
</reference>
<feature type="region of interest" description="Disordered" evidence="1">
    <location>
        <begin position="132"/>
        <end position="206"/>
    </location>
</feature>
<feature type="region of interest" description="Disordered" evidence="1">
    <location>
        <begin position="415"/>
        <end position="455"/>
    </location>
</feature>
<feature type="region of interest" description="Disordered" evidence="1">
    <location>
        <begin position="470"/>
        <end position="489"/>
    </location>
</feature>
<sequence length="517" mass="52893">MARGLLAQQVEQLGELGVVDGRVARDVAGDPAVALLCGEQRAGDLDGGAAEARRDLRVDARLGLAQQPDAGPQVVAGAQGVGPARGEVGDPAVGVDRVVLGALPGQPGDRVAVVGPDAQLAQAGGHAVAQHPQRAGVAAGDEHPPAVGEQRPEQGRGGVGLAGAGRALDHDPGVVPDGGDGPDLVVGGGQREQRGVEDGAGAAAPQPCRALRRGHLAHELHEPERQGAGGVADVAVDLVPAPVQRHRAGAAHDQRGRRGQHRVRPRGPRPARVDRAGGPAPPRQDLDGVGHQRTRPRVGRCGGAGVLPGRRPGDGADDVTGAGLGADRHRLAQHVDVRAGVGQVQQPGGEHQLPAGRVGEAGQLGQAVGEALLTAAGALAVGPRAPGRRPGVVRVADPGGVDQEGELPVQRAAVTQRGRLQVGTRRLDPPRHRGRHRRGRGRGGAAQPQDLRAGPDRAAQLVEPQHGVVGVDVGDGRARRRGEGAQRADQADHLVAHLRIPLRLHPVPRSPHRAHVA</sequence>
<protein>
    <submittedName>
        <fullName evidence="2">Uncharacterized protein</fullName>
    </submittedName>
</protein>
<feature type="compositionally biased region" description="Basic residues" evidence="1">
    <location>
        <begin position="432"/>
        <end position="441"/>
    </location>
</feature>
<keyword evidence="3" id="KW-1185">Reference proteome</keyword>
<feature type="compositionally biased region" description="Basic residues" evidence="1">
    <location>
        <begin position="257"/>
        <end position="269"/>
    </location>
</feature>
<accession>A0A4Y3WLR3</accession>
<gene>
    <name evidence="2" type="ORF">PHY01_21150</name>
</gene>
<proteinExistence type="predicted"/>
<name>A0A4Y3WLR3_9PSEU</name>
<evidence type="ECO:0000313" key="3">
    <source>
        <dbReference type="Proteomes" id="UP000320338"/>
    </source>
</evidence>
<dbReference type="Proteomes" id="UP000320338">
    <property type="component" value="Unassembled WGS sequence"/>
</dbReference>
<organism evidence="2 3">
    <name type="scientific">Pseudonocardia hydrocarbonoxydans</name>
    <dbReference type="NCBI Taxonomy" id="76726"/>
    <lineage>
        <taxon>Bacteria</taxon>
        <taxon>Bacillati</taxon>
        <taxon>Actinomycetota</taxon>
        <taxon>Actinomycetes</taxon>
        <taxon>Pseudonocardiales</taxon>
        <taxon>Pseudonocardiaceae</taxon>
        <taxon>Pseudonocardia</taxon>
    </lineage>
</organism>
<dbReference type="EMBL" id="BJNG01000016">
    <property type="protein sequence ID" value="GEC19832.1"/>
    <property type="molecule type" value="Genomic_DNA"/>
</dbReference>
<feature type="compositionally biased region" description="Basic and acidic residues" evidence="1">
    <location>
        <begin position="140"/>
        <end position="154"/>
    </location>
</feature>
<feature type="compositionally biased region" description="Gly residues" evidence="1">
    <location>
        <begin position="176"/>
        <end position="190"/>
    </location>
</feature>
<comment type="caution">
    <text evidence="2">The sequence shown here is derived from an EMBL/GenBank/DDBJ whole genome shotgun (WGS) entry which is preliminary data.</text>
</comment>
<dbReference type="AlphaFoldDB" id="A0A4Y3WLR3"/>